<dbReference type="Proteomes" id="UP000662373">
    <property type="component" value="Unassembled WGS sequence"/>
</dbReference>
<organism evidence="1 2">
    <name type="scientific">Gelidibacter salicanalis</name>
    <dbReference type="NCBI Taxonomy" id="291193"/>
    <lineage>
        <taxon>Bacteria</taxon>
        <taxon>Pseudomonadati</taxon>
        <taxon>Bacteroidota</taxon>
        <taxon>Flavobacteriia</taxon>
        <taxon>Flavobacteriales</taxon>
        <taxon>Flavobacteriaceae</taxon>
        <taxon>Gelidibacter</taxon>
    </lineage>
</organism>
<proteinExistence type="predicted"/>
<dbReference type="EMBL" id="JAEHJZ010000010">
    <property type="protein sequence ID" value="MBJ7880332.1"/>
    <property type="molecule type" value="Genomic_DNA"/>
</dbReference>
<keyword evidence="2" id="KW-1185">Reference proteome</keyword>
<comment type="caution">
    <text evidence="1">The sequence shown here is derived from an EMBL/GenBank/DDBJ whole genome shotgun (WGS) entry which is preliminary data.</text>
</comment>
<sequence>MLLTQFLFSQEKKIAVYYEGQGYLQPFIEASIDSLKNNKTQNYLFNSTSLNQLKLQNKIESEKEKLLQIYFNPENSNFNLTDSEMAGMQEINNQINKSSYLLVVKTITLLELIEFQFQLFIPKDSLNNLNTSYAKLVGTEDLFINPKDKNYKKEITNALQRLFKESNSKPRTILKYFERNLKTGDTILVPLNSTVELNGINSVDEDTEEIFYHWRNIHSNNADIKLNDKITFIENEPIQKIEIHKNGIFKIGFKVFDGIENSNEIVVVVNTIEKPSKLVLYDSITYSEHNFSVLNKETLNSLNQSQFFPIYRDSIVKNEILITTKKIGLKFDNKLHEKYIFHDFQLDSANFYKKPKIKLLKLNSTFTLEDRIKSYYLYIKDKNDFVSEPQQIIHKFNSFFILGISTSTNLNFIFKYKNFDNSEDQETKILSDSTSINETLITQKFSINYYILKNISVSVTIPFNTHTIKYKDYIFEGPAIISTSLSLHQKNNISNKSGIIFSHLKLFYNTYGEKIESEKSGVFDNGYYFAYHSIGGSIGLKSKLIRTNLFHVDLSFNGGGSFFLKELKDLADIEFSIGLIFKFISL</sequence>
<name>A0A934KTA8_9FLAO</name>
<evidence type="ECO:0000313" key="2">
    <source>
        <dbReference type="Proteomes" id="UP000662373"/>
    </source>
</evidence>
<dbReference type="RefSeq" id="WP_199598165.1">
    <property type="nucleotide sequence ID" value="NZ_JAEHJZ010000010.1"/>
</dbReference>
<gene>
    <name evidence="1" type="ORF">JEM65_06645</name>
</gene>
<reference evidence="1 2" key="1">
    <citation type="submission" date="2020-09" db="EMBL/GenBank/DDBJ databases">
        <title>Draft genome of Gelidibacter salicanalis PAMC21136.</title>
        <authorList>
            <person name="Park H."/>
        </authorList>
    </citation>
    <scope>NUCLEOTIDE SEQUENCE [LARGE SCALE GENOMIC DNA]</scope>
    <source>
        <strain evidence="1 2">PAMC21136</strain>
    </source>
</reference>
<protein>
    <submittedName>
        <fullName evidence="1">Uncharacterized protein</fullName>
    </submittedName>
</protein>
<dbReference type="AlphaFoldDB" id="A0A934KTA8"/>
<accession>A0A934KTA8</accession>
<evidence type="ECO:0000313" key="1">
    <source>
        <dbReference type="EMBL" id="MBJ7880332.1"/>
    </source>
</evidence>